<evidence type="ECO:0000313" key="14">
    <source>
        <dbReference type="EMBL" id="GBC60823.1"/>
    </source>
</evidence>
<evidence type="ECO:0000256" key="5">
    <source>
        <dbReference type="ARBA" id="ARBA00022670"/>
    </source>
</evidence>
<evidence type="ECO:0000256" key="3">
    <source>
        <dbReference type="ARBA" id="ARBA00007931"/>
    </source>
</evidence>
<keyword evidence="8" id="KW-0378">Hydrolase</keyword>
<sequence>MKPLLSIPYVPDVTHFAIDDMVSFIVSALIAVMVNAEGQGFMATLLGDTHPDRSRRLHFNAFLHLDLLGTLCFLVAGFGWPRKVMIDPSRFSSPRIHMLICRVAGPVANLLMASIAGSIVWILTRYGAEDRVFTMVVIVNLTMAVYGLLPIAPLAGSGVLDILCGPWQGFLRYYHLAGPYLLIGLFLLERLTQVALPGRFLDPLVVAAVDYLTGT</sequence>
<dbReference type="EMBL" id="BEXT01000001">
    <property type="protein sequence ID" value="GBC60823.1"/>
    <property type="molecule type" value="Genomic_DNA"/>
</dbReference>
<dbReference type="CDD" id="cd06158">
    <property type="entry name" value="S2P-M50_like_1"/>
    <property type="match status" value="1"/>
</dbReference>
<evidence type="ECO:0000256" key="13">
    <source>
        <dbReference type="SAM" id="Phobius"/>
    </source>
</evidence>
<comment type="subcellular location">
    <subcellularLocation>
        <location evidence="2">Cell membrane</location>
        <topology evidence="2">Multi-pass membrane protein</topology>
    </subcellularLocation>
</comment>
<keyword evidence="9" id="KW-0862">Zinc</keyword>
<reference evidence="15" key="2">
    <citation type="submission" date="2019-01" db="EMBL/GenBank/DDBJ databases">
        <title>Genome sequence of Desulfonema ishimotonii strain Tokyo 01.</title>
        <authorList>
            <person name="Fukui M."/>
        </authorList>
    </citation>
    <scope>NUCLEOTIDE SEQUENCE [LARGE SCALE GENOMIC DNA]</scope>
    <source>
        <strain evidence="15">Tokyo 01</strain>
    </source>
</reference>
<evidence type="ECO:0000313" key="15">
    <source>
        <dbReference type="Proteomes" id="UP000288096"/>
    </source>
</evidence>
<keyword evidence="12 13" id="KW-0472">Membrane</keyword>
<dbReference type="PANTHER" id="PTHR35864:SF1">
    <property type="entry name" value="ZINC METALLOPROTEASE YWHC-RELATED"/>
    <property type="match status" value="1"/>
</dbReference>
<dbReference type="OrthoDB" id="9800627at2"/>
<evidence type="ECO:0000256" key="8">
    <source>
        <dbReference type="ARBA" id="ARBA00022801"/>
    </source>
</evidence>
<evidence type="ECO:0000256" key="6">
    <source>
        <dbReference type="ARBA" id="ARBA00022692"/>
    </source>
</evidence>
<dbReference type="GO" id="GO:0046872">
    <property type="term" value="F:metal ion binding"/>
    <property type="evidence" value="ECO:0007669"/>
    <property type="project" value="UniProtKB-KW"/>
</dbReference>
<feature type="transmembrane region" description="Helical" evidence="13">
    <location>
        <begin position="132"/>
        <end position="153"/>
    </location>
</feature>
<evidence type="ECO:0000256" key="9">
    <source>
        <dbReference type="ARBA" id="ARBA00022833"/>
    </source>
</evidence>
<feature type="transmembrane region" description="Helical" evidence="13">
    <location>
        <begin position="173"/>
        <end position="191"/>
    </location>
</feature>
<dbReference type="Proteomes" id="UP000288096">
    <property type="component" value="Unassembled WGS sequence"/>
</dbReference>
<evidence type="ECO:0000256" key="7">
    <source>
        <dbReference type="ARBA" id="ARBA00022723"/>
    </source>
</evidence>
<reference evidence="15" key="1">
    <citation type="submission" date="2017-11" db="EMBL/GenBank/DDBJ databases">
        <authorList>
            <person name="Watanabe M."/>
            <person name="Kojima H."/>
        </authorList>
    </citation>
    <scope>NUCLEOTIDE SEQUENCE [LARGE SCALE GENOMIC DNA]</scope>
    <source>
        <strain evidence="15">Tokyo 01</strain>
    </source>
</reference>
<protein>
    <submittedName>
        <fullName evidence="14">Site-2 protease family protein</fullName>
    </submittedName>
</protein>
<evidence type="ECO:0000256" key="10">
    <source>
        <dbReference type="ARBA" id="ARBA00022989"/>
    </source>
</evidence>
<keyword evidence="15" id="KW-1185">Reference proteome</keyword>
<dbReference type="GO" id="GO:0005886">
    <property type="term" value="C:plasma membrane"/>
    <property type="evidence" value="ECO:0007669"/>
    <property type="project" value="UniProtKB-SubCell"/>
</dbReference>
<keyword evidence="7" id="KW-0479">Metal-binding</keyword>
<feature type="transmembrane region" description="Helical" evidence="13">
    <location>
        <begin position="57"/>
        <end position="76"/>
    </location>
</feature>
<keyword evidence="10 13" id="KW-1133">Transmembrane helix</keyword>
<feature type="transmembrane region" description="Helical" evidence="13">
    <location>
        <begin position="96"/>
        <end position="123"/>
    </location>
</feature>
<keyword evidence="11" id="KW-0482">Metalloprotease</keyword>
<gene>
    <name evidence="14" type="ORF">DENIS_1782</name>
</gene>
<evidence type="ECO:0000256" key="11">
    <source>
        <dbReference type="ARBA" id="ARBA00023049"/>
    </source>
</evidence>
<comment type="cofactor">
    <cofactor evidence="1">
        <name>Zn(2+)</name>
        <dbReference type="ChEBI" id="CHEBI:29105"/>
    </cofactor>
</comment>
<accession>A0A401FV45</accession>
<comment type="similarity">
    <text evidence="3">Belongs to the peptidase M50B family.</text>
</comment>
<dbReference type="PANTHER" id="PTHR35864">
    <property type="entry name" value="ZINC METALLOPROTEASE MJ0611-RELATED"/>
    <property type="match status" value="1"/>
</dbReference>
<proteinExistence type="inferred from homology"/>
<dbReference type="GO" id="GO:0008237">
    <property type="term" value="F:metallopeptidase activity"/>
    <property type="evidence" value="ECO:0007669"/>
    <property type="project" value="UniProtKB-KW"/>
</dbReference>
<dbReference type="InterPro" id="IPR052348">
    <property type="entry name" value="Metallopeptidase_M50B"/>
</dbReference>
<evidence type="ECO:0000256" key="2">
    <source>
        <dbReference type="ARBA" id="ARBA00004651"/>
    </source>
</evidence>
<evidence type="ECO:0000256" key="1">
    <source>
        <dbReference type="ARBA" id="ARBA00001947"/>
    </source>
</evidence>
<evidence type="ECO:0000256" key="12">
    <source>
        <dbReference type="ARBA" id="ARBA00023136"/>
    </source>
</evidence>
<feature type="transmembrane region" description="Helical" evidence="13">
    <location>
        <begin position="16"/>
        <end position="36"/>
    </location>
</feature>
<comment type="caution">
    <text evidence="14">The sequence shown here is derived from an EMBL/GenBank/DDBJ whole genome shotgun (WGS) entry which is preliminary data.</text>
</comment>
<name>A0A401FV45_9BACT</name>
<keyword evidence="5 14" id="KW-0645">Protease</keyword>
<dbReference type="AlphaFoldDB" id="A0A401FV45"/>
<dbReference type="GO" id="GO:0006508">
    <property type="term" value="P:proteolysis"/>
    <property type="evidence" value="ECO:0007669"/>
    <property type="project" value="UniProtKB-KW"/>
</dbReference>
<dbReference type="RefSeq" id="WP_124328187.1">
    <property type="nucleotide sequence ID" value="NZ_BEXT01000001.1"/>
</dbReference>
<organism evidence="14 15">
    <name type="scientific">Desulfonema ishimotonii</name>
    <dbReference type="NCBI Taxonomy" id="45657"/>
    <lineage>
        <taxon>Bacteria</taxon>
        <taxon>Pseudomonadati</taxon>
        <taxon>Thermodesulfobacteriota</taxon>
        <taxon>Desulfobacteria</taxon>
        <taxon>Desulfobacterales</taxon>
        <taxon>Desulfococcaceae</taxon>
        <taxon>Desulfonema</taxon>
    </lineage>
</organism>
<evidence type="ECO:0000256" key="4">
    <source>
        <dbReference type="ARBA" id="ARBA00022475"/>
    </source>
</evidence>
<dbReference type="InterPro" id="IPR044537">
    <property type="entry name" value="Rip2-like"/>
</dbReference>
<keyword evidence="4" id="KW-1003">Cell membrane</keyword>
<keyword evidence="6 13" id="KW-0812">Transmembrane</keyword>